<dbReference type="Proteomes" id="UP001297581">
    <property type="component" value="Unassembled WGS sequence"/>
</dbReference>
<accession>A0AAJ1BE96</accession>
<feature type="compositionally biased region" description="Acidic residues" evidence="1">
    <location>
        <begin position="57"/>
        <end position="69"/>
    </location>
</feature>
<reference evidence="2 3" key="1">
    <citation type="submission" date="2022-02" db="EMBL/GenBank/DDBJ databases">
        <title>The genome sequence of Shewanella sp. 3B26.</title>
        <authorList>
            <person name="Du J."/>
        </authorList>
    </citation>
    <scope>NUCLEOTIDE SEQUENCE [LARGE SCALE GENOMIC DNA]</scope>
    <source>
        <strain evidence="2 3">3B26</strain>
    </source>
</reference>
<organism evidence="2 3">
    <name type="scientific">Shewanella zhuhaiensis</name>
    <dbReference type="NCBI Taxonomy" id="2919576"/>
    <lineage>
        <taxon>Bacteria</taxon>
        <taxon>Pseudomonadati</taxon>
        <taxon>Pseudomonadota</taxon>
        <taxon>Gammaproteobacteria</taxon>
        <taxon>Alteromonadales</taxon>
        <taxon>Shewanellaceae</taxon>
        <taxon>Shewanella</taxon>
    </lineage>
</organism>
<keyword evidence="3" id="KW-1185">Reference proteome</keyword>
<proteinExistence type="predicted"/>
<dbReference type="RefSeq" id="WP_240589772.1">
    <property type="nucleotide sequence ID" value="NZ_JAKUDL010000001.1"/>
</dbReference>
<dbReference type="AlphaFoldDB" id="A0AAJ1BE96"/>
<name>A0AAJ1BE96_9GAMM</name>
<dbReference type="EMBL" id="JAKUDL010000001">
    <property type="protein sequence ID" value="MCH4293169.1"/>
    <property type="molecule type" value="Genomic_DNA"/>
</dbReference>
<sequence length="81" mass="8921">MNQAVEILAKLGTDTTVSLDTLPAHIAAMLEAKDIEALKAELDVTPDIVCFLFPAEDEEQQETEQEEDKDTQANRLSYAIA</sequence>
<gene>
    <name evidence="2" type="ORF">MJ923_02475</name>
</gene>
<comment type="caution">
    <text evidence="2">The sequence shown here is derived from an EMBL/GenBank/DDBJ whole genome shotgun (WGS) entry which is preliminary data.</text>
</comment>
<evidence type="ECO:0000313" key="3">
    <source>
        <dbReference type="Proteomes" id="UP001297581"/>
    </source>
</evidence>
<protein>
    <submittedName>
        <fullName evidence="2">Uncharacterized protein</fullName>
    </submittedName>
</protein>
<evidence type="ECO:0000313" key="2">
    <source>
        <dbReference type="EMBL" id="MCH4293169.1"/>
    </source>
</evidence>
<evidence type="ECO:0000256" key="1">
    <source>
        <dbReference type="SAM" id="MobiDB-lite"/>
    </source>
</evidence>
<feature type="region of interest" description="Disordered" evidence="1">
    <location>
        <begin position="57"/>
        <end position="81"/>
    </location>
</feature>